<dbReference type="PANTHER" id="PTHR28051">
    <property type="entry name" value="PROTEIN MTL1-RELATED"/>
    <property type="match status" value="1"/>
</dbReference>
<dbReference type="GO" id="GO:0007039">
    <property type="term" value="P:protein catabolic process in the vacuole"/>
    <property type="evidence" value="ECO:0007669"/>
    <property type="project" value="TreeGrafter"/>
</dbReference>
<dbReference type="GO" id="GO:0005773">
    <property type="term" value="C:vacuole"/>
    <property type="evidence" value="ECO:0007669"/>
    <property type="project" value="GOC"/>
</dbReference>
<feature type="domain" description="Nitrogen regulatory protein areA GATA-like" evidence="2">
    <location>
        <begin position="298"/>
        <end position="325"/>
    </location>
</feature>
<gene>
    <name evidence="3" type="ORF">GQ26_0241510</name>
</gene>
<organism evidence="3">
    <name type="scientific">Talaromyces marneffei PM1</name>
    <dbReference type="NCBI Taxonomy" id="1077442"/>
    <lineage>
        <taxon>Eukaryota</taxon>
        <taxon>Fungi</taxon>
        <taxon>Dikarya</taxon>
        <taxon>Ascomycota</taxon>
        <taxon>Pezizomycotina</taxon>
        <taxon>Eurotiomycetes</taxon>
        <taxon>Eurotiomycetidae</taxon>
        <taxon>Eurotiales</taxon>
        <taxon>Trichocomaceae</taxon>
        <taxon>Talaromyces</taxon>
        <taxon>Talaromyces sect. Talaromyces</taxon>
    </lineage>
</organism>
<dbReference type="HOGENOM" id="CLU_020417_0_0_1"/>
<dbReference type="PANTHER" id="PTHR28051:SF1">
    <property type="entry name" value="PROTEIN MTL1-RELATED"/>
    <property type="match status" value="1"/>
</dbReference>
<proteinExistence type="predicted"/>
<evidence type="ECO:0000259" key="2">
    <source>
        <dbReference type="Pfam" id="PF08550"/>
    </source>
</evidence>
<feature type="compositionally biased region" description="Low complexity" evidence="1">
    <location>
        <begin position="248"/>
        <end position="262"/>
    </location>
</feature>
<dbReference type="eggNOG" id="ENOG502QSII">
    <property type="taxonomic scope" value="Eukaryota"/>
</dbReference>
<dbReference type="Pfam" id="PF08550">
    <property type="entry name" value="GATA_AreA"/>
    <property type="match status" value="1"/>
</dbReference>
<evidence type="ECO:0000256" key="1">
    <source>
        <dbReference type="SAM" id="MobiDB-lite"/>
    </source>
</evidence>
<feature type="compositionally biased region" description="Acidic residues" evidence="1">
    <location>
        <begin position="503"/>
        <end position="513"/>
    </location>
</feature>
<dbReference type="InterPro" id="IPR013860">
    <property type="entry name" value="AreA_GATA"/>
</dbReference>
<sequence length="705" mass="79712">MSRPVRSARSQPISGSPSNCVWLIHTPITATQARPTLEYNERRAVAVWARRPAFFDLHASLTNLPYSTLTFSLAITRFLVAYTTTTTTTTTQLNFPALSLTSTSSQSNTCPISTLRTSNQKQCRGEETVEPGTTMSTLLATTDRDDLICLPSLQPRFIEETEDLYNKPMSDYFEDAEFSSTATSKLNFRPALVSPVYTPTLSSLSSEVTSECGGDELALPAFETEYAADKQEDQEEEQEEQEDGGLSTPTTTQTAAPANTIPDPLLRTSSDDASIESEPERHVDYLSHDWREEDIWTSWRYVVTRRDRYSNGVRLENASWRTWAKSKYGLRTVSPETLNWLKDCDVTWLYGPLQTDFKERQKPPPPSGLSSSNSFLDRKSILKKKTASEAILQRSLSQHTLLKHAGAILQAQKAGNYSRGKPAFERTHLIRAFPSPAYSIIHAHLHQHIARLVQCIAVEAKDYEEHDVDPSLFFLGEEFDNEYHEYGDEDDHHHHRYYNNYNDDNDDDTESDEGIVMMKQVSSRTSPVGTTTSSTPVSSRPTPRSSTNGESKTIAPLPPTTLKCRSDTPELPWSSSQDDSRTKLSPTPSIETLRPPRPEANFLLDDEEDEQESYFNFNTKRSRRHTYDSNNRPWFVNPEDRQELEFNDGDNDGNTGNLHLTPSGMFMPYEEGEEASYTGMFGRIVDTVNTARDIAHVIWNVGWRK</sequence>
<reference evidence="3" key="1">
    <citation type="journal article" date="2014" name="PLoS Genet.">
        <title>Signature Gene Expression Reveals Novel Clues to the Molecular Mechanisms of Dimorphic Transition in Penicillium marneffei.</title>
        <authorList>
            <person name="Yang E."/>
            <person name="Wang G."/>
            <person name="Cai J."/>
            <person name="Woo P.C."/>
            <person name="Lau S.K."/>
            <person name="Yuen K.-Y."/>
            <person name="Chow W.-N."/>
            <person name="Lin X."/>
        </authorList>
    </citation>
    <scope>NUCLEOTIDE SEQUENCE [LARGE SCALE GENOMIC DNA]</scope>
    <source>
        <strain evidence="3">PM1</strain>
    </source>
</reference>
<feature type="compositionally biased region" description="Polar residues" evidence="1">
    <location>
        <begin position="573"/>
        <end position="590"/>
    </location>
</feature>
<protein>
    <recommendedName>
        <fullName evidence="2">Nitrogen regulatory protein areA GATA-like domain-containing protein</fullName>
    </recommendedName>
</protein>
<dbReference type="GO" id="GO:0042149">
    <property type="term" value="P:cellular response to glucose starvation"/>
    <property type="evidence" value="ECO:0007669"/>
    <property type="project" value="TreeGrafter"/>
</dbReference>
<accession>A0A093UYF7</accession>
<feature type="region of interest" description="Disordered" evidence="1">
    <location>
        <begin position="228"/>
        <end position="279"/>
    </location>
</feature>
<dbReference type="EMBL" id="JPOX01000024">
    <property type="protein sequence ID" value="KFX45322.1"/>
    <property type="molecule type" value="Genomic_DNA"/>
</dbReference>
<name>A0A093UYF7_TALMA</name>
<dbReference type="AlphaFoldDB" id="A0A093UYF7"/>
<feature type="compositionally biased region" description="Low complexity" evidence="1">
    <location>
        <begin position="521"/>
        <end position="547"/>
    </location>
</feature>
<dbReference type="InterPro" id="IPR052292">
    <property type="entry name" value="Glucose_repression_reg"/>
</dbReference>
<feature type="region of interest" description="Disordered" evidence="1">
    <location>
        <begin position="484"/>
        <end position="610"/>
    </location>
</feature>
<evidence type="ECO:0000313" key="3">
    <source>
        <dbReference type="EMBL" id="KFX45322.1"/>
    </source>
</evidence>
<feature type="compositionally biased region" description="Acidic residues" evidence="1">
    <location>
        <begin position="232"/>
        <end position="243"/>
    </location>
</feature>
<comment type="caution">
    <text evidence="3">The sequence shown here is derived from an EMBL/GenBank/DDBJ whole genome shotgun (WGS) entry which is preliminary data.</text>
</comment>